<evidence type="ECO:0000313" key="1">
    <source>
        <dbReference type="EMBL" id="KGM12980.1"/>
    </source>
</evidence>
<protein>
    <recommendedName>
        <fullName evidence="3">Protein-L-isoaspartate O-methyltransferase</fullName>
    </recommendedName>
</protein>
<sequence>MDDRAAGAPRGSDRGPFDRVLVSAMAGELPAALVAQLATEGVMVVPVAGRMLRVRRGTDDGTGVVVTEHGAYRFVPLR</sequence>
<reference evidence="1 2" key="1">
    <citation type="submission" date="2013-08" db="EMBL/GenBank/DDBJ databases">
        <title>Genome sequencing of Cellulomonas bogoriensis 69B4.</title>
        <authorList>
            <person name="Chen F."/>
            <person name="Li Y."/>
            <person name="Wang G."/>
        </authorList>
    </citation>
    <scope>NUCLEOTIDE SEQUENCE [LARGE SCALE GENOMIC DNA]</scope>
    <source>
        <strain evidence="1 2">69B4</strain>
    </source>
</reference>
<name>A0A0A0BYD4_9CELL</name>
<dbReference type="Pfam" id="PF01135">
    <property type="entry name" value="PCMT"/>
    <property type="match status" value="1"/>
</dbReference>
<evidence type="ECO:0000313" key="2">
    <source>
        <dbReference type="Proteomes" id="UP000054314"/>
    </source>
</evidence>
<comment type="caution">
    <text evidence="1">The sequence shown here is derived from an EMBL/GenBank/DDBJ whole genome shotgun (WGS) entry which is preliminary data.</text>
</comment>
<accession>A0A0A0BYD4</accession>
<dbReference type="Proteomes" id="UP000054314">
    <property type="component" value="Unassembled WGS sequence"/>
</dbReference>
<dbReference type="Gene3D" id="3.40.50.150">
    <property type="entry name" value="Vaccinia Virus protein VP39"/>
    <property type="match status" value="1"/>
</dbReference>
<dbReference type="EMBL" id="AXCZ01000077">
    <property type="protein sequence ID" value="KGM12980.1"/>
    <property type="molecule type" value="Genomic_DNA"/>
</dbReference>
<gene>
    <name evidence="1" type="ORF">N869_17025</name>
</gene>
<organism evidence="1 2">
    <name type="scientific">Cellulomonas bogoriensis 69B4 = DSM 16987</name>
    <dbReference type="NCBI Taxonomy" id="1386082"/>
    <lineage>
        <taxon>Bacteria</taxon>
        <taxon>Bacillati</taxon>
        <taxon>Actinomycetota</taxon>
        <taxon>Actinomycetes</taxon>
        <taxon>Micrococcales</taxon>
        <taxon>Cellulomonadaceae</taxon>
        <taxon>Cellulomonas</taxon>
    </lineage>
</organism>
<dbReference type="AlphaFoldDB" id="A0A0A0BYD4"/>
<dbReference type="InterPro" id="IPR029063">
    <property type="entry name" value="SAM-dependent_MTases_sf"/>
</dbReference>
<evidence type="ECO:0008006" key="3">
    <source>
        <dbReference type="Google" id="ProtNLM"/>
    </source>
</evidence>
<keyword evidence="2" id="KW-1185">Reference proteome</keyword>
<proteinExistence type="predicted"/>